<comment type="function">
    <text evidence="7">Catalyzes the formation of 4-diphosphocytidyl-2-C-methyl-D-erythritol from CTP and 2-C-methyl-D-erythritol 4-phosphate (MEP).</text>
</comment>
<name>A0AAE9VKZ5_9GAMM</name>
<dbReference type="InterPro" id="IPR001228">
    <property type="entry name" value="IspD"/>
</dbReference>
<comment type="similarity">
    <text evidence="3 7">Belongs to the IspD/TarI cytidylyltransferase family. IspD subfamily.</text>
</comment>
<keyword evidence="9" id="KW-1185">Reference proteome</keyword>
<dbReference type="RefSeq" id="WP_269817099.1">
    <property type="nucleotide sequence ID" value="NZ_CP114976.1"/>
</dbReference>
<evidence type="ECO:0000313" key="9">
    <source>
        <dbReference type="Proteomes" id="UP001212189"/>
    </source>
</evidence>
<organism evidence="8 9">
    <name type="scientific">Denitrificimonas caeni</name>
    <dbReference type="NCBI Taxonomy" id="521720"/>
    <lineage>
        <taxon>Bacteria</taxon>
        <taxon>Pseudomonadati</taxon>
        <taxon>Pseudomonadota</taxon>
        <taxon>Gammaproteobacteria</taxon>
        <taxon>Pseudomonadales</taxon>
        <taxon>Pseudomonadaceae</taxon>
        <taxon>Denitrificimonas</taxon>
    </lineage>
</organism>
<dbReference type="EC" id="2.7.7.60" evidence="7"/>
<keyword evidence="4 7" id="KW-0808">Transferase</keyword>
<sequence length="233" mass="24923">MSTPSFWLVIPAAGIGSRMQAACPKQYLKVADKTILELTLNCFLQHPGLRGAVLALAAHDHWWPQLSCADNPLISTVEGGAERANSVLNALMALSANGADKDDWVLVHDAARPLLERPDLDRLLSTLAQDPVGGLLAVPARDTLKQVTADGHVVTSIDRSVIWHALTPQMFRLGLLQENLTATLAAGAAVTDESSALEWGGYAPRVVEGSANNIKITRPEDLQLLQTLLVSAT</sequence>
<dbReference type="Gene3D" id="3.90.550.10">
    <property type="entry name" value="Spore Coat Polysaccharide Biosynthesis Protein SpsA, Chain A"/>
    <property type="match status" value="1"/>
</dbReference>
<evidence type="ECO:0000256" key="6">
    <source>
        <dbReference type="ARBA" id="ARBA00023229"/>
    </source>
</evidence>
<reference evidence="8 9" key="1">
    <citation type="submission" date="2022-12" db="EMBL/GenBank/DDBJ databases">
        <title>Coexistence and Characterization of a Novel Tigecycline Resistance gene tet(X) variant and blaNDM-1 in a Pseudomonas caeni Isolate of Chicken Origin.</title>
        <authorList>
            <person name="Lu X."/>
            <person name="Zhang L."/>
            <person name="Li R."/>
            <person name="Wang Z."/>
        </authorList>
    </citation>
    <scope>NUCLEOTIDE SEQUENCE [LARGE SCALE GENOMIC DNA]</scope>
    <source>
        <strain evidence="8 9">CE14</strain>
    </source>
</reference>
<dbReference type="HAMAP" id="MF_00108">
    <property type="entry name" value="IspD"/>
    <property type="match status" value="1"/>
</dbReference>
<protein>
    <recommendedName>
        <fullName evidence="7">2-C-methyl-D-erythritol 4-phosphate cytidylyltransferase</fullName>
        <ecNumber evidence="7">2.7.7.60</ecNumber>
    </recommendedName>
    <alternativeName>
        <fullName evidence="7">4-diphosphocytidyl-2C-methyl-D-erythritol synthase</fullName>
    </alternativeName>
    <alternativeName>
        <fullName evidence="7">MEP cytidylyltransferase</fullName>
        <shortName evidence="7">MCT</shortName>
    </alternativeName>
</protein>
<dbReference type="GO" id="GO:0019288">
    <property type="term" value="P:isopentenyl diphosphate biosynthetic process, methylerythritol 4-phosphate pathway"/>
    <property type="evidence" value="ECO:0007669"/>
    <property type="project" value="UniProtKB-UniRule"/>
</dbReference>
<evidence type="ECO:0000256" key="3">
    <source>
        <dbReference type="ARBA" id="ARBA00009789"/>
    </source>
</evidence>
<dbReference type="InterPro" id="IPR018294">
    <property type="entry name" value="ISPD_synthase_CS"/>
</dbReference>
<dbReference type="Pfam" id="PF01128">
    <property type="entry name" value="IspD"/>
    <property type="match status" value="1"/>
</dbReference>
<evidence type="ECO:0000256" key="1">
    <source>
        <dbReference type="ARBA" id="ARBA00001282"/>
    </source>
</evidence>
<feature type="site" description="Positions MEP for the nucleophilic attack" evidence="7">
    <location>
        <position position="215"/>
    </location>
</feature>
<evidence type="ECO:0000256" key="2">
    <source>
        <dbReference type="ARBA" id="ARBA00004787"/>
    </source>
</evidence>
<dbReference type="KEGG" id="dce:O6P33_07095"/>
<feature type="site" description="Positions MEP for the nucleophilic attack" evidence="7">
    <location>
        <position position="159"/>
    </location>
</feature>
<dbReference type="PROSITE" id="PS01295">
    <property type="entry name" value="ISPD"/>
    <property type="match status" value="1"/>
</dbReference>
<dbReference type="CDD" id="cd02516">
    <property type="entry name" value="CDP-ME_synthetase"/>
    <property type="match status" value="1"/>
</dbReference>
<dbReference type="EMBL" id="CP114976">
    <property type="protein sequence ID" value="WBE24158.1"/>
    <property type="molecule type" value="Genomic_DNA"/>
</dbReference>
<dbReference type="Proteomes" id="UP001212189">
    <property type="component" value="Chromosome"/>
</dbReference>
<keyword evidence="5 7" id="KW-0548">Nucleotidyltransferase</keyword>
<dbReference type="GO" id="GO:0050518">
    <property type="term" value="F:2-C-methyl-D-erythritol 4-phosphate cytidylyltransferase activity"/>
    <property type="evidence" value="ECO:0007669"/>
    <property type="project" value="UniProtKB-UniRule"/>
</dbReference>
<dbReference type="InterPro" id="IPR034683">
    <property type="entry name" value="IspD/TarI"/>
</dbReference>
<gene>
    <name evidence="7 8" type="primary">ispD</name>
    <name evidence="8" type="ORF">O6P33_07095</name>
</gene>
<comment type="catalytic activity">
    <reaction evidence="1 7">
        <text>2-C-methyl-D-erythritol 4-phosphate + CTP + H(+) = 4-CDP-2-C-methyl-D-erythritol + diphosphate</text>
        <dbReference type="Rhea" id="RHEA:13429"/>
        <dbReference type="ChEBI" id="CHEBI:15378"/>
        <dbReference type="ChEBI" id="CHEBI:33019"/>
        <dbReference type="ChEBI" id="CHEBI:37563"/>
        <dbReference type="ChEBI" id="CHEBI:57823"/>
        <dbReference type="ChEBI" id="CHEBI:58262"/>
        <dbReference type="EC" id="2.7.7.60"/>
    </reaction>
</comment>
<keyword evidence="6 7" id="KW-0414">Isoprene biosynthesis</keyword>
<dbReference type="PANTHER" id="PTHR32125">
    <property type="entry name" value="2-C-METHYL-D-ERYTHRITOL 4-PHOSPHATE CYTIDYLYLTRANSFERASE, CHLOROPLASTIC"/>
    <property type="match status" value="1"/>
</dbReference>
<dbReference type="PANTHER" id="PTHR32125:SF4">
    <property type="entry name" value="2-C-METHYL-D-ERYTHRITOL 4-PHOSPHATE CYTIDYLYLTRANSFERASE, CHLOROPLASTIC"/>
    <property type="match status" value="1"/>
</dbReference>
<proteinExistence type="inferred from homology"/>
<evidence type="ECO:0000256" key="7">
    <source>
        <dbReference type="HAMAP-Rule" id="MF_00108"/>
    </source>
</evidence>
<dbReference type="FunFam" id="3.90.550.10:FF:000003">
    <property type="entry name" value="2-C-methyl-D-erythritol 4-phosphate cytidylyltransferase"/>
    <property type="match status" value="1"/>
</dbReference>
<dbReference type="AlphaFoldDB" id="A0AAE9VKZ5"/>
<evidence type="ECO:0000256" key="4">
    <source>
        <dbReference type="ARBA" id="ARBA00022679"/>
    </source>
</evidence>
<feature type="site" description="Transition state stabilizer" evidence="7">
    <location>
        <position position="25"/>
    </location>
</feature>
<evidence type="ECO:0000313" key="8">
    <source>
        <dbReference type="EMBL" id="WBE24158.1"/>
    </source>
</evidence>
<dbReference type="InterPro" id="IPR029044">
    <property type="entry name" value="Nucleotide-diphossugar_trans"/>
</dbReference>
<feature type="site" description="Transition state stabilizer" evidence="7">
    <location>
        <position position="18"/>
    </location>
</feature>
<dbReference type="NCBIfam" id="TIGR00453">
    <property type="entry name" value="ispD"/>
    <property type="match status" value="1"/>
</dbReference>
<dbReference type="InterPro" id="IPR050088">
    <property type="entry name" value="IspD/TarI_cytidylyltransf_bact"/>
</dbReference>
<accession>A0AAE9VKZ5</accession>
<evidence type="ECO:0000256" key="5">
    <source>
        <dbReference type="ARBA" id="ARBA00022695"/>
    </source>
</evidence>
<dbReference type="SUPFAM" id="SSF53448">
    <property type="entry name" value="Nucleotide-diphospho-sugar transferases"/>
    <property type="match status" value="1"/>
</dbReference>
<comment type="pathway">
    <text evidence="2 7">Isoprenoid biosynthesis; isopentenyl diphosphate biosynthesis via DXP pathway; isopentenyl diphosphate from 1-deoxy-D-xylulose 5-phosphate: step 2/6.</text>
</comment>